<proteinExistence type="predicted"/>
<dbReference type="Proteomes" id="UP000018733">
    <property type="component" value="Unassembled WGS sequence"/>
</dbReference>
<gene>
    <name evidence="1" type="ORF">W822_07780</name>
</gene>
<name>V8QUZ3_9BURK</name>
<dbReference type="EMBL" id="AYXT01000009">
    <property type="protein sequence ID" value="ETF03462.1"/>
    <property type="molecule type" value="Genomic_DNA"/>
</dbReference>
<dbReference type="AlphaFoldDB" id="V8QUZ3"/>
<organism evidence="1 2">
    <name type="scientific">Advenella kashmirensis W13003</name>
    <dbReference type="NCBI Taxonomy" id="1424334"/>
    <lineage>
        <taxon>Bacteria</taxon>
        <taxon>Pseudomonadati</taxon>
        <taxon>Pseudomonadota</taxon>
        <taxon>Betaproteobacteria</taxon>
        <taxon>Burkholderiales</taxon>
        <taxon>Alcaligenaceae</taxon>
    </lineage>
</organism>
<sequence>MGASSVTGASDAVAVAEMGAAVASVPPEAAGWPLALPAQANKETRQLARAAGVKGGELMYKLTLNK</sequence>
<protein>
    <submittedName>
        <fullName evidence="1">Uncharacterized protein</fullName>
    </submittedName>
</protein>
<dbReference type="PATRIC" id="fig|1424334.3.peg.1556"/>
<evidence type="ECO:0000313" key="2">
    <source>
        <dbReference type="Proteomes" id="UP000018733"/>
    </source>
</evidence>
<dbReference type="HOGENOM" id="CLU_2821469_0_0_4"/>
<accession>V8QUZ3</accession>
<comment type="caution">
    <text evidence="1">The sequence shown here is derived from an EMBL/GenBank/DDBJ whole genome shotgun (WGS) entry which is preliminary data.</text>
</comment>
<evidence type="ECO:0000313" key="1">
    <source>
        <dbReference type="EMBL" id="ETF03462.1"/>
    </source>
</evidence>
<keyword evidence="2" id="KW-1185">Reference proteome</keyword>
<reference evidence="1 2" key="1">
    <citation type="journal article" date="2014" name="Genome Announc.">
        <title>Draft Genome Sequence of Advenella kashmirensis Strain W13003, a Polycyclic Aromatic Hydrocarbon-Degrading Bacterium.</title>
        <authorList>
            <person name="Wang X."/>
            <person name="Jin D."/>
            <person name="Zhou L."/>
            <person name="Wu L."/>
            <person name="An W."/>
            <person name="Zhao L."/>
        </authorList>
    </citation>
    <scope>NUCLEOTIDE SEQUENCE [LARGE SCALE GENOMIC DNA]</scope>
    <source>
        <strain evidence="1 2">W13003</strain>
    </source>
</reference>
<dbReference type="STRING" id="1424334.W822_07780"/>